<comment type="subcellular location">
    <subcellularLocation>
        <location evidence="2">Cell membrane</location>
        <topology evidence="2">Multi-pass membrane protein</topology>
    </subcellularLocation>
</comment>
<dbReference type="SMART" id="SM00387">
    <property type="entry name" value="HATPase_c"/>
    <property type="match status" value="1"/>
</dbReference>
<proteinExistence type="predicted"/>
<dbReference type="GO" id="GO:0005524">
    <property type="term" value="F:ATP binding"/>
    <property type="evidence" value="ECO:0007669"/>
    <property type="project" value="UniProtKB-KW"/>
</dbReference>
<dbReference type="Pfam" id="PF00512">
    <property type="entry name" value="HisKA"/>
    <property type="match status" value="1"/>
</dbReference>
<dbReference type="InterPro" id="IPR004358">
    <property type="entry name" value="Sig_transdc_His_kin-like_C"/>
</dbReference>
<dbReference type="InterPro" id="IPR050351">
    <property type="entry name" value="BphY/WalK/GraS-like"/>
</dbReference>
<evidence type="ECO:0000259" key="12">
    <source>
        <dbReference type="PROSITE" id="PS50109"/>
    </source>
</evidence>
<keyword evidence="11" id="KW-0812">Transmembrane</keyword>
<protein>
    <recommendedName>
        <fullName evidence="3">histidine kinase</fullName>
        <ecNumber evidence="3">2.7.13.3</ecNumber>
    </recommendedName>
</protein>
<dbReference type="SUPFAM" id="SSF55874">
    <property type="entry name" value="ATPase domain of HSP90 chaperone/DNA topoisomerase II/histidine kinase"/>
    <property type="match status" value="1"/>
</dbReference>
<feature type="transmembrane region" description="Helical" evidence="11">
    <location>
        <begin position="157"/>
        <end position="179"/>
    </location>
</feature>
<accession>A0A553STE8</accession>
<keyword evidence="9" id="KW-0902">Two-component regulatory system</keyword>
<dbReference type="PANTHER" id="PTHR45453">
    <property type="entry name" value="PHOSPHATE REGULON SENSOR PROTEIN PHOR"/>
    <property type="match status" value="1"/>
</dbReference>
<sequence length="414" mass="47483">MFTKLRNRFLIVNMATIIFIMLVAFISIYIITCQKVIIDININLEMVSDYYHKKKASNDDKSPPPQGDQTGYSKDELLPCFELKTDNQWNILSVQSKLDLENQFYEKIINKIASRNSSNGRLKLNEISWAYKVEKNQSGFSVYALDVTSELKVVNNLIYTFILVGIMMLIIIFIVNRFLANRYIAPVKEAFDKQKQFISDASHELKTPLSVIHTNADVLLSNQEDLIATQLKWIHHIKTETERMKLLTNDLLYLAEMDDKRSDIVFAPLNISKVVESVILTMEGVIFEREVNLEYHLEPDLNTFGNVEQMKQLVMILLDNAIKYTNHQGLITVDLRKRHHEILLEVTNTGEGITSEHLEKIFDRFYRNDPSRTRKNGGNGLGLAIAKSIVEKHKGKISVKSVPGGNTTFIVRLS</sequence>
<evidence type="ECO:0000313" key="13">
    <source>
        <dbReference type="EMBL" id="TRZ40231.1"/>
    </source>
</evidence>
<reference evidence="14" key="1">
    <citation type="submission" date="2018-10" db="EMBL/GenBank/DDBJ databases">
        <title>FDA dAtabase for Regulatory Grade micrObial Sequences (FDA-ARGOS): Supporting development and validation of Infectious Disease Dx tests.</title>
        <authorList>
            <person name="Minogue T."/>
            <person name="Wolcott M."/>
            <person name="Wasieloski L."/>
            <person name="Aguilar W."/>
            <person name="Moore D."/>
            <person name="Tallon L."/>
            <person name="Sadzewicz L."/>
            <person name="Sengamalay N."/>
            <person name="Ott S."/>
            <person name="Godinez A."/>
            <person name="Nagaraj S."/>
            <person name="Vavikolanu K."/>
            <person name="Vyas G."/>
            <person name="Nadendla S."/>
            <person name="George J."/>
            <person name="Sichtig H."/>
        </authorList>
    </citation>
    <scope>NUCLEOTIDE SEQUENCE [LARGE SCALE GENOMIC DNA]</scope>
    <source>
        <strain evidence="14">FDAARGOS_343</strain>
    </source>
</reference>
<keyword evidence="7 13" id="KW-0418">Kinase</keyword>
<dbReference type="SUPFAM" id="SSF47384">
    <property type="entry name" value="Homodimeric domain of signal transducing histidine kinase"/>
    <property type="match status" value="1"/>
</dbReference>
<dbReference type="GO" id="GO:0016036">
    <property type="term" value="P:cellular response to phosphate starvation"/>
    <property type="evidence" value="ECO:0007669"/>
    <property type="project" value="TreeGrafter"/>
</dbReference>
<dbReference type="Gene3D" id="1.10.287.130">
    <property type="match status" value="1"/>
</dbReference>
<dbReference type="Pfam" id="PF02518">
    <property type="entry name" value="HATPase_c"/>
    <property type="match status" value="1"/>
</dbReference>
<evidence type="ECO:0000256" key="6">
    <source>
        <dbReference type="ARBA" id="ARBA00022741"/>
    </source>
</evidence>
<dbReference type="Proteomes" id="UP000319837">
    <property type="component" value="Unassembled WGS sequence"/>
</dbReference>
<dbReference type="InterPro" id="IPR036890">
    <property type="entry name" value="HATPase_C_sf"/>
</dbReference>
<feature type="domain" description="Histidine kinase" evidence="12">
    <location>
        <begin position="200"/>
        <end position="414"/>
    </location>
</feature>
<dbReference type="RefSeq" id="WP_185763632.1">
    <property type="nucleotide sequence ID" value="NZ_RIBP01000001.1"/>
</dbReference>
<dbReference type="PANTHER" id="PTHR45453:SF1">
    <property type="entry name" value="PHOSPHATE REGULON SENSOR PROTEIN PHOR"/>
    <property type="match status" value="1"/>
</dbReference>
<keyword evidence="11" id="KW-1133">Transmembrane helix</keyword>
<dbReference type="GO" id="GO:0005886">
    <property type="term" value="C:plasma membrane"/>
    <property type="evidence" value="ECO:0007669"/>
    <property type="project" value="UniProtKB-SubCell"/>
</dbReference>
<keyword evidence="8" id="KW-0067">ATP-binding</keyword>
<dbReference type="EC" id="2.7.13.3" evidence="3"/>
<dbReference type="PRINTS" id="PR00344">
    <property type="entry name" value="BCTRLSENSOR"/>
</dbReference>
<comment type="catalytic activity">
    <reaction evidence="1">
        <text>ATP + protein L-histidine = ADP + protein N-phospho-L-histidine.</text>
        <dbReference type="EC" id="2.7.13.3"/>
    </reaction>
</comment>
<keyword evidence="5" id="KW-0808">Transferase</keyword>
<dbReference type="FunFam" id="1.10.287.130:FF:000001">
    <property type="entry name" value="Two-component sensor histidine kinase"/>
    <property type="match status" value="1"/>
</dbReference>
<keyword evidence="6" id="KW-0547">Nucleotide-binding</keyword>
<dbReference type="CDD" id="cd00082">
    <property type="entry name" value="HisKA"/>
    <property type="match status" value="1"/>
</dbReference>
<dbReference type="Gene3D" id="3.30.565.10">
    <property type="entry name" value="Histidine kinase-like ATPase, C-terminal domain"/>
    <property type="match status" value="1"/>
</dbReference>
<dbReference type="GO" id="GO:0004721">
    <property type="term" value="F:phosphoprotein phosphatase activity"/>
    <property type="evidence" value="ECO:0007669"/>
    <property type="project" value="TreeGrafter"/>
</dbReference>
<evidence type="ECO:0000256" key="9">
    <source>
        <dbReference type="ARBA" id="ARBA00023012"/>
    </source>
</evidence>
<evidence type="ECO:0000256" key="5">
    <source>
        <dbReference type="ARBA" id="ARBA00022679"/>
    </source>
</evidence>
<evidence type="ECO:0000313" key="14">
    <source>
        <dbReference type="Proteomes" id="UP000319837"/>
    </source>
</evidence>
<dbReference type="InterPro" id="IPR005467">
    <property type="entry name" value="His_kinase_dom"/>
</dbReference>
<comment type="caution">
    <text evidence="13">The sequence shown here is derived from an EMBL/GenBank/DDBJ whole genome shotgun (WGS) entry which is preliminary data.</text>
</comment>
<dbReference type="InterPro" id="IPR003661">
    <property type="entry name" value="HisK_dim/P_dom"/>
</dbReference>
<keyword evidence="4" id="KW-0597">Phosphoprotein</keyword>
<keyword evidence="10 11" id="KW-0472">Membrane</keyword>
<dbReference type="InterPro" id="IPR003594">
    <property type="entry name" value="HATPase_dom"/>
</dbReference>
<evidence type="ECO:0000256" key="4">
    <source>
        <dbReference type="ARBA" id="ARBA00022553"/>
    </source>
</evidence>
<evidence type="ECO:0000256" key="1">
    <source>
        <dbReference type="ARBA" id="ARBA00000085"/>
    </source>
</evidence>
<evidence type="ECO:0000256" key="2">
    <source>
        <dbReference type="ARBA" id="ARBA00004651"/>
    </source>
</evidence>
<dbReference type="EMBL" id="RIBP01000001">
    <property type="protein sequence ID" value="TRZ40231.1"/>
    <property type="molecule type" value="Genomic_DNA"/>
</dbReference>
<dbReference type="AlphaFoldDB" id="A0A553STE8"/>
<gene>
    <name evidence="13" type="ORF">CEQ21_04640</name>
</gene>
<dbReference type="InterPro" id="IPR036097">
    <property type="entry name" value="HisK_dim/P_sf"/>
</dbReference>
<dbReference type="FunFam" id="3.30.565.10:FF:000006">
    <property type="entry name" value="Sensor histidine kinase WalK"/>
    <property type="match status" value="1"/>
</dbReference>
<feature type="transmembrane region" description="Helical" evidence="11">
    <location>
        <begin position="9"/>
        <end position="31"/>
    </location>
</feature>
<evidence type="ECO:0000256" key="7">
    <source>
        <dbReference type="ARBA" id="ARBA00022777"/>
    </source>
</evidence>
<organism evidence="13 14">
    <name type="scientific">Niallia circulans</name>
    <name type="common">Bacillus circulans</name>
    <dbReference type="NCBI Taxonomy" id="1397"/>
    <lineage>
        <taxon>Bacteria</taxon>
        <taxon>Bacillati</taxon>
        <taxon>Bacillota</taxon>
        <taxon>Bacilli</taxon>
        <taxon>Bacillales</taxon>
        <taxon>Bacillaceae</taxon>
        <taxon>Niallia</taxon>
    </lineage>
</organism>
<evidence type="ECO:0000256" key="8">
    <source>
        <dbReference type="ARBA" id="ARBA00022840"/>
    </source>
</evidence>
<evidence type="ECO:0000256" key="3">
    <source>
        <dbReference type="ARBA" id="ARBA00012438"/>
    </source>
</evidence>
<evidence type="ECO:0000256" key="11">
    <source>
        <dbReference type="SAM" id="Phobius"/>
    </source>
</evidence>
<evidence type="ECO:0000256" key="10">
    <source>
        <dbReference type="ARBA" id="ARBA00023136"/>
    </source>
</evidence>
<dbReference type="GO" id="GO:0000155">
    <property type="term" value="F:phosphorelay sensor kinase activity"/>
    <property type="evidence" value="ECO:0007669"/>
    <property type="project" value="InterPro"/>
</dbReference>
<dbReference type="PROSITE" id="PS50109">
    <property type="entry name" value="HIS_KIN"/>
    <property type="match status" value="1"/>
</dbReference>
<name>A0A553STE8_NIACI</name>
<dbReference type="SMART" id="SM00388">
    <property type="entry name" value="HisKA"/>
    <property type="match status" value="1"/>
</dbReference>